<comment type="caution">
    <text evidence="1">The sequence shown here is derived from an EMBL/GenBank/DDBJ whole genome shotgun (WGS) entry which is preliminary data.</text>
</comment>
<sequence>MWTESLAFIKCVLAAASLFLQIRSGFLSHGSIFSSFQLREKSRYVTKKA</sequence>
<accession>A0AAP1E3F0</accession>
<evidence type="ECO:0000313" key="2">
    <source>
        <dbReference type="Proteomes" id="UP000076442"/>
    </source>
</evidence>
<organism evidence="1 2">
    <name type="scientific">Bacillus subtilis</name>
    <dbReference type="NCBI Taxonomy" id="1423"/>
    <lineage>
        <taxon>Bacteria</taxon>
        <taxon>Bacillati</taxon>
        <taxon>Bacillota</taxon>
        <taxon>Bacilli</taxon>
        <taxon>Bacillales</taxon>
        <taxon>Bacillaceae</taxon>
        <taxon>Bacillus</taxon>
    </lineage>
</organism>
<proteinExistence type="predicted"/>
<dbReference type="AlphaFoldDB" id="A0AAP1E3F0"/>
<dbReference type="Proteomes" id="UP000076442">
    <property type="component" value="Unassembled WGS sequence"/>
</dbReference>
<reference evidence="1 2" key="1">
    <citation type="submission" date="2015-09" db="EMBL/GenBank/DDBJ databases">
        <title>Spore heat resistance.</title>
        <authorList>
            <person name="Boekhorst J."/>
            <person name="Berendsen E.M."/>
            <person name="Wells-Bennik M.H."/>
            <person name="Kuipers O.P."/>
        </authorList>
    </citation>
    <scope>NUCLEOTIDE SEQUENCE [LARGE SCALE GENOMIC DNA]</scope>
    <source>
        <strain evidence="1 2">B4122</strain>
    </source>
</reference>
<dbReference type="EMBL" id="LJZV01000028">
    <property type="protein sequence ID" value="KZD88264.1"/>
    <property type="molecule type" value="Genomic_DNA"/>
</dbReference>
<gene>
    <name evidence="1" type="ORF">B4122_4432</name>
</gene>
<name>A0AAP1E3F0_BACIU</name>
<protein>
    <submittedName>
        <fullName evidence="1">Uncharacterized protein</fullName>
    </submittedName>
</protein>
<evidence type="ECO:0000313" key="1">
    <source>
        <dbReference type="EMBL" id="KZD88264.1"/>
    </source>
</evidence>